<dbReference type="HOGENOM" id="CLU_2945357_0_0_1"/>
<name>A0A0D3G5P4_9ORYZ</name>
<reference evidence="1" key="2">
    <citation type="submission" date="2015-03" db="UniProtKB">
        <authorList>
            <consortium name="EnsemblPlants"/>
        </authorList>
    </citation>
    <scope>IDENTIFICATION</scope>
</reference>
<dbReference type="Proteomes" id="UP000026960">
    <property type="component" value="Chromosome 5"/>
</dbReference>
<organism evidence="1">
    <name type="scientific">Oryza barthii</name>
    <dbReference type="NCBI Taxonomy" id="65489"/>
    <lineage>
        <taxon>Eukaryota</taxon>
        <taxon>Viridiplantae</taxon>
        <taxon>Streptophyta</taxon>
        <taxon>Embryophyta</taxon>
        <taxon>Tracheophyta</taxon>
        <taxon>Spermatophyta</taxon>
        <taxon>Magnoliopsida</taxon>
        <taxon>Liliopsida</taxon>
        <taxon>Poales</taxon>
        <taxon>Poaceae</taxon>
        <taxon>BOP clade</taxon>
        <taxon>Oryzoideae</taxon>
        <taxon>Oryzeae</taxon>
        <taxon>Oryzinae</taxon>
        <taxon>Oryza</taxon>
    </lineage>
</organism>
<dbReference type="EnsemblPlants" id="OBART05G10640.1">
    <property type="protein sequence ID" value="OBART05G10640.1"/>
    <property type="gene ID" value="OBART05G10640"/>
</dbReference>
<reference evidence="1" key="1">
    <citation type="journal article" date="2009" name="Rice">
        <title>De Novo Next Generation Sequencing of Plant Genomes.</title>
        <authorList>
            <person name="Rounsley S."/>
            <person name="Marri P.R."/>
            <person name="Yu Y."/>
            <person name="He R."/>
            <person name="Sisneros N."/>
            <person name="Goicoechea J.L."/>
            <person name="Lee S.J."/>
            <person name="Angelova A."/>
            <person name="Kudrna D."/>
            <person name="Luo M."/>
            <person name="Affourtit J."/>
            <person name="Desany B."/>
            <person name="Knight J."/>
            <person name="Niazi F."/>
            <person name="Egholm M."/>
            <person name="Wing R.A."/>
        </authorList>
    </citation>
    <scope>NUCLEOTIDE SEQUENCE [LARGE SCALE GENOMIC DNA]</scope>
    <source>
        <strain evidence="1">cv. IRGC 105608</strain>
    </source>
</reference>
<proteinExistence type="predicted"/>
<dbReference type="Gramene" id="OBART05G10640.1">
    <property type="protein sequence ID" value="OBART05G10640.1"/>
    <property type="gene ID" value="OBART05G10640"/>
</dbReference>
<sequence>MAGERGDAAGRLQRLTTTEARAARSVARLRQLGVAGEAAQGHGVDEWFIVAIAVDVIGRR</sequence>
<accession>A0A0D3G5P4</accession>
<dbReference type="PaxDb" id="65489-OBART05G10640.1"/>
<keyword evidence="2" id="KW-1185">Reference proteome</keyword>
<dbReference type="AlphaFoldDB" id="A0A0D3G5P4"/>
<evidence type="ECO:0000313" key="1">
    <source>
        <dbReference type="EnsemblPlants" id="OBART05G10640.1"/>
    </source>
</evidence>
<protein>
    <submittedName>
        <fullName evidence="1">Uncharacterized protein</fullName>
    </submittedName>
</protein>
<evidence type="ECO:0000313" key="2">
    <source>
        <dbReference type="Proteomes" id="UP000026960"/>
    </source>
</evidence>